<evidence type="ECO:0000313" key="2">
    <source>
        <dbReference type="Proteomes" id="UP000216605"/>
    </source>
</evidence>
<dbReference type="OrthoDB" id="9806869at2"/>
<dbReference type="NCBIfam" id="TIGR04256">
    <property type="entry name" value="GxxExxY"/>
    <property type="match status" value="1"/>
</dbReference>
<sequence>MIKQEYKYSDLTGKIIGCAIEVHRILGNGFQEVIYQRALEIEMAQQGIAFSREHEMDIFYKGDKIGQRRVDFFVEGKVMVELKALVQLENVHLAQAINYLEAYGLEIGLLLNFGNTSLQFKRVMKPLKNHRQS</sequence>
<gene>
    <name evidence="1" type="ORF">CHU92_04495</name>
</gene>
<evidence type="ECO:0000313" key="1">
    <source>
        <dbReference type="EMBL" id="OYQ40614.1"/>
    </source>
</evidence>
<comment type="caution">
    <text evidence="1">The sequence shown here is derived from an EMBL/GenBank/DDBJ whole genome shotgun (WGS) entry which is preliminary data.</text>
</comment>
<accession>A0A255ZI90</accession>
<reference evidence="1 2" key="1">
    <citation type="submission" date="2017-07" db="EMBL/GenBank/DDBJ databases">
        <title>Flavobacterium cyanobacteriorum sp. nov., isolated from cyanobacterial aggregates in a eutrophic lake.</title>
        <authorList>
            <person name="Cai H."/>
        </authorList>
    </citation>
    <scope>NUCLEOTIDE SEQUENCE [LARGE SCALE GENOMIC DNA]</scope>
    <source>
        <strain evidence="1 2">TH021</strain>
    </source>
</reference>
<dbReference type="RefSeq" id="WP_094413032.1">
    <property type="nucleotide sequence ID" value="NZ_NOXV01000205.1"/>
</dbReference>
<proteinExistence type="predicted"/>
<dbReference type="Proteomes" id="UP000216605">
    <property type="component" value="Unassembled WGS sequence"/>
</dbReference>
<dbReference type="AlphaFoldDB" id="A0A255ZI90"/>
<name>A0A255ZI90_9FLAO</name>
<dbReference type="EMBL" id="NOXV01000205">
    <property type="protein sequence ID" value="OYQ40614.1"/>
    <property type="molecule type" value="Genomic_DNA"/>
</dbReference>
<keyword evidence="2" id="KW-1185">Reference proteome</keyword>
<dbReference type="InterPro" id="IPR026350">
    <property type="entry name" value="GxxExxY"/>
</dbReference>
<dbReference type="Pfam" id="PF13366">
    <property type="entry name" value="PDDEXK_3"/>
    <property type="match status" value="1"/>
</dbReference>
<organism evidence="1 2">
    <name type="scientific">Flavobacterium cyanobacteriorum</name>
    <dbReference type="NCBI Taxonomy" id="2022802"/>
    <lineage>
        <taxon>Bacteria</taxon>
        <taxon>Pseudomonadati</taxon>
        <taxon>Bacteroidota</taxon>
        <taxon>Flavobacteriia</taxon>
        <taxon>Flavobacteriales</taxon>
        <taxon>Flavobacteriaceae</taxon>
        <taxon>Flavobacterium</taxon>
    </lineage>
</organism>
<protein>
    <submittedName>
        <fullName evidence="1">GxxExxY protein</fullName>
    </submittedName>
</protein>